<dbReference type="EC" id="1.1.1.100" evidence="3"/>
<dbReference type="EMBL" id="JACIBS010000005">
    <property type="protein sequence ID" value="MBB3665563.1"/>
    <property type="molecule type" value="Genomic_DNA"/>
</dbReference>
<accession>A0A839XYS1</accession>
<dbReference type="PRINTS" id="PR00080">
    <property type="entry name" value="SDRFAMILY"/>
</dbReference>
<dbReference type="Pfam" id="PF13561">
    <property type="entry name" value="adh_short_C2"/>
    <property type="match status" value="1"/>
</dbReference>
<gene>
    <name evidence="3" type="ORF">FB384_004521</name>
</gene>
<evidence type="ECO:0000313" key="4">
    <source>
        <dbReference type="Proteomes" id="UP000564573"/>
    </source>
</evidence>
<dbReference type="PANTHER" id="PTHR24321">
    <property type="entry name" value="DEHYDROGENASES, SHORT CHAIN"/>
    <property type="match status" value="1"/>
</dbReference>
<dbReference type="CDD" id="cd05233">
    <property type="entry name" value="SDR_c"/>
    <property type="match status" value="1"/>
</dbReference>
<evidence type="ECO:0000256" key="1">
    <source>
        <dbReference type="ARBA" id="ARBA00006484"/>
    </source>
</evidence>
<dbReference type="GO" id="GO:0004316">
    <property type="term" value="F:3-oxoacyl-[acyl-carrier-protein] reductase (NADPH) activity"/>
    <property type="evidence" value="ECO:0007669"/>
    <property type="project" value="UniProtKB-EC"/>
</dbReference>
<sequence length="258" mass="27699">MKLEGRRTIVTGGGRGIGRAYVERFLDEGAQVAILDLNIELAEQTAAELAERGKVFAMSVDVGDKDSVDTAVDAAAERLGGLDVLINNAAIFGDWKPKDDSFEYLEKITDVNLLGQWAVMRAAAPYLVKSPHGRVINQSSTNAYSYTYTGPTDEFPGLRSYSYAWTKYGINGLTKYTAAQLGNWGVTVNAIAPGVIATEALTGTVDESRIEQLVAQQPIKGRIQPKDVASTAAFLASDDAKFISGQILIVDGGRFMPG</sequence>
<keyword evidence="2 3" id="KW-0560">Oxidoreductase</keyword>
<dbReference type="PRINTS" id="PR00081">
    <property type="entry name" value="GDHRDH"/>
</dbReference>
<dbReference type="PANTHER" id="PTHR24321:SF8">
    <property type="entry name" value="ESTRADIOL 17-BETA-DEHYDROGENASE 8-RELATED"/>
    <property type="match status" value="1"/>
</dbReference>
<dbReference type="FunFam" id="3.40.50.720:FF:000084">
    <property type="entry name" value="Short-chain dehydrogenase reductase"/>
    <property type="match status" value="1"/>
</dbReference>
<dbReference type="AlphaFoldDB" id="A0A839XYS1"/>
<dbReference type="SUPFAM" id="SSF51735">
    <property type="entry name" value="NAD(P)-binding Rossmann-fold domains"/>
    <property type="match status" value="1"/>
</dbReference>
<dbReference type="InterPro" id="IPR036291">
    <property type="entry name" value="NAD(P)-bd_dom_sf"/>
</dbReference>
<evidence type="ECO:0000313" key="3">
    <source>
        <dbReference type="EMBL" id="MBB3665563.1"/>
    </source>
</evidence>
<comment type="similarity">
    <text evidence="1">Belongs to the short-chain dehydrogenases/reductases (SDR) family.</text>
</comment>
<dbReference type="RefSeq" id="WP_183786772.1">
    <property type="nucleotide sequence ID" value="NZ_JACIBS010000005.1"/>
</dbReference>
<proteinExistence type="inferred from homology"/>
<dbReference type="Gene3D" id="3.40.50.720">
    <property type="entry name" value="NAD(P)-binding Rossmann-like Domain"/>
    <property type="match status" value="1"/>
</dbReference>
<comment type="caution">
    <text evidence="3">The sequence shown here is derived from an EMBL/GenBank/DDBJ whole genome shotgun (WGS) entry which is preliminary data.</text>
</comment>
<organism evidence="3 4">
    <name type="scientific">Prauserella sediminis</name>
    <dbReference type="NCBI Taxonomy" id="577680"/>
    <lineage>
        <taxon>Bacteria</taxon>
        <taxon>Bacillati</taxon>
        <taxon>Actinomycetota</taxon>
        <taxon>Actinomycetes</taxon>
        <taxon>Pseudonocardiales</taxon>
        <taxon>Pseudonocardiaceae</taxon>
        <taxon>Prauserella</taxon>
        <taxon>Prauserella salsuginis group</taxon>
    </lineage>
</organism>
<name>A0A839XYS1_9PSEU</name>
<dbReference type="Proteomes" id="UP000564573">
    <property type="component" value="Unassembled WGS sequence"/>
</dbReference>
<protein>
    <submittedName>
        <fullName evidence="3">3-oxoacyl-[acyl-carrier protein] reductase</fullName>
        <ecNumber evidence="3">1.1.1.100</ecNumber>
    </submittedName>
</protein>
<evidence type="ECO:0000256" key="2">
    <source>
        <dbReference type="ARBA" id="ARBA00023002"/>
    </source>
</evidence>
<dbReference type="InterPro" id="IPR002347">
    <property type="entry name" value="SDR_fam"/>
</dbReference>
<keyword evidence="4" id="KW-1185">Reference proteome</keyword>
<reference evidence="3 4" key="1">
    <citation type="submission" date="2020-08" db="EMBL/GenBank/DDBJ databases">
        <title>Sequencing the genomes of 1000 actinobacteria strains.</title>
        <authorList>
            <person name="Klenk H.-P."/>
        </authorList>
    </citation>
    <scope>NUCLEOTIDE SEQUENCE [LARGE SCALE GENOMIC DNA]</scope>
    <source>
        <strain evidence="3 4">DSM 45267</strain>
    </source>
</reference>